<accession>A0ABW8D4N7</accession>
<protein>
    <recommendedName>
        <fullName evidence="3">Leucine-rich repeat-containing protein</fullName>
    </recommendedName>
</protein>
<evidence type="ECO:0000313" key="1">
    <source>
        <dbReference type="EMBL" id="MFJ1267664.1"/>
    </source>
</evidence>
<dbReference type="EMBL" id="JBGORX010000001">
    <property type="protein sequence ID" value="MFJ1267664.1"/>
    <property type="molecule type" value="Genomic_DNA"/>
</dbReference>
<keyword evidence="2" id="KW-1185">Reference proteome</keyword>
<gene>
    <name evidence="1" type="ORF">ACD661_03715</name>
</gene>
<reference evidence="1 2" key="1">
    <citation type="submission" date="2024-08" db="EMBL/GenBank/DDBJ databases">
        <title>Draft Genome Sequence of Legionella lytica strain DSB2004, Isolated From a Fire Sprinkler System.</title>
        <authorList>
            <person name="Everhart A.D."/>
            <person name="Kidane D.T."/>
            <person name="Farone A.L."/>
            <person name="Farone M.B."/>
        </authorList>
    </citation>
    <scope>NUCLEOTIDE SEQUENCE [LARGE SCALE GENOMIC DNA]</scope>
    <source>
        <strain evidence="1 2">DSB2004</strain>
    </source>
</reference>
<dbReference type="Gene3D" id="3.80.10.10">
    <property type="entry name" value="Ribonuclease Inhibitor"/>
    <property type="match status" value="1"/>
</dbReference>
<sequence>MFTKSRKPKDIHLFTIDEMSVYAVALRKEKIKQLDLSDTPFTSMTVEQMAALGGMIHDSKVSHLILKRNDFGYLSISCLEAFASALSGAEKLVEFTIDGNRLQVANFSLEHWKVLRNLFNSLSLQKISLQYNDLNDLEEEQFEQFKLLIGEIKKPCLSGFNNWSSGRWNEIINSVDWHVSSSAPP</sequence>
<dbReference type="SUPFAM" id="SSF52047">
    <property type="entry name" value="RNI-like"/>
    <property type="match status" value="1"/>
</dbReference>
<evidence type="ECO:0008006" key="3">
    <source>
        <dbReference type="Google" id="ProtNLM"/>
    </source>
</evidence>
<comment type="caution">
    <text evidence="1">The sequence shown here is derived from an EMBL/GenBank/DDBJ whole genome shotgun (WGS) entry which is preliminary data.</text>
</comment>
<dbReference type="RefSeq" id="WP_400186399.1">
    <property type="nucleotide sequence ID" value="NZ_JBGORX010000001.1"/>
</dbReference>
<name>A0ABW8D4N7_9GAMM</name>
<evidence type="ECO:0000313" key="2">
    <source>
        <dbReference type="Proteomes" id="UP001615550"/>
    </source>
</evidence>
<proteinExistence type="predicted"/>
<organism evidence="1 2">
    <name type="scientific">Legionella lytica</name>
    <dbReference type="NCBI Taxonomy" id="96232"/>
    <lineage>
        <taxon>Bacteria</taxon>
        <taxon>Pseudomonadati</taxon>
        <taxon>Pseudomonadota</taxon>
        <taxon>Gammaproteobacteria</taxon>
        <taxon>Legionellales</taxon>
        <taxon>Legionellaceae</taxon>
        <taxon>Legionella</taxon>
    </lineage>
</organism>
<dbReference type="Proteomes" id="UP001615550">
    <property type="component" value="Unassembled WGS sequence"/>
</dbReference>
<dbReference type="InterPro" id="IPR032675">
    <property type="entry name" value="LRR_dom_sf"/>
</dbReference>